<dbReference type="GO" id="GO:0005506">
    <property type="term" value="F:iron ion binding"/>
    <property type="evidence" value="ECO:0007669"/>
    <property type="project" value="InterPro"/>
</dbReference>
<reference evidence="2" key="1">
    <citation type="submission" date="2023-06" db="EMBL/GenBank/DDBJ databases">
        <title>Genome-scale phylogeny and comparative genomics of the fungal order Sordariales.</title>
        <authorList>
            <consortium name="Lawrence Berkeley National Laboratory"/>
            <person name="Hensen N."/>
            <person name="Bonometti L."/>
            <person name="Westerberg I."/>
            <person name="Brannstrom I.O."/>
            <person name="Guillou S."/>
            <person name="Cros-Aarteil S."/>
            <person name="Calhoun S."/>
            <person name="Haridas S."/>
            <person name="Kuo A."/>
            <person name="Mondo S."/>
            <person name="Pangilinan J."/>
            <person name="Riley R."/>
            <person name="Labutti K."/>
            <person name="Andreopoulos B."/>
            <person name="Lipzen A."/>
            <person name="Chen C."/>
            <person name="Yanf M."/>
            <person name="Daum C."/>
            <person name="Ng V."/>
            <person name="Clum A."/>
            <person name="Steindorff A."/>
            <person name="Ohm R."/>
            <person name="Martin F."/>
            <person name="Silar P."/>
            <person name="Natvig D."/>
            <person name="Lalanne C."/>
            <person name="Gautier V."/>
            <person name="Ament-Velasquez S.L."/>
            <person name="Kruys A."/>
            <person name="Hutchinson M.I."/>
            <person name="Powell A.J."/>
            <person name="Barry K."/>
            <person name="Miller A.N."/>
            <person name="Grigoriev I.V."/>
            <person name="Debuchy R."/>
            <person name="Gladieux P."/>
            <person name="Thoren M.H."/>
            <person name="Johannesson H."/>
        </authorList>
    </citation>
    <scope>NUCLEOTIDE SEQUENCE</scope>
    <source>
        <strain evidence="2">CBS 606.72</strain>
    </source>
</reference>
<evidence type="ECO:0000256" key="1">
    <source>
        <dbReference type="SAM" id="Phobius"/>
    </source>
</evidence>
<dbReference type="EMBL" id="JAULSU010000004">
    <property type="protein sequence ID" value="KAK0620805.1"/>
    <property type="molecule type" value="Genomic_DNA"/>
</dbReference>
<dbReference type="GO" id="GO:0020037">
    <property type="term" value="F:heme binding"/>
    <property type="evidence" value="ECO:0007669"/>
    <property type="project" value="InterPro"/>
</dbReference>
<dbReference type="SUPFAM" id="SSF48264">
    <property type="entry name" value="Cytochrome P450"/>
    <property type="match status" value="1"/>
</dbReference>
<keyword evidence="3" id="KW-1185">Reference proteome</keyword>
<comment type="caution">
    <text evidence="2">The sequence shown here is derived from an EMBL/GenBank/DDBJ whole genome shotgun (WGS) entry which is preliminary data.</text>
</comment>
<accession>A0AA39WT30</accession>
<keyword evidence="1" id="KW-0812">Transmembrane</keyword>
<dbReference type="Proteomes" id="UP001175000">
    <property type="component" value="Unassembled WGS sequence"/>
</dbReference>
<evidence type="ECO:0000313" key="2">
    <source>
        <dbReference type="EMBL" id="KAK0620805.1"/>
    </source>
</evidence>
<keyword evidence="1" id="KW-1133">Transmembrane helix</keyword>
<organism evidence="2 3">
    <name type="scientific">Immersiella caudata</name>
    <dbReference type="NCBI Taxonomy" id="314043"/>
    <lineage>
        <taxon>Eukaryota</taxon>
        <taxon>Fungi</taxon>
        <taxon>Dikarya</taxon>
        <taxon>Ascomycota</taxon>
        <taxon>Pezizomycotina</taxon>
        <taxon>Sordariomycetes</taxon>
        <taxon>Sordariomycetidae</taxon>
        <taxon>Sordariales</taxon>
        <taxon>Lasiosphaeriaceae</taxon>
        <taxon>Immersiella</taxon>
    </lineage>
</organism>
<proteinExistence type="predicted"/>
<feature type="transmembrane region" description="Helical" evidence="1">
    <location>
        <begin position="111"/>
        <end position="130"/>
    </location>
</feature>
<dbReference type="InterPro" id="IPR036396">
    <property type="entry name" value="Cyt_P450_sf"/>
</dbReference>
<keyword evidence="1" id="KW-0472">Membrane</keyword>
<sequence>MSKVTVSECLHIKKQNIAYFGAGGQPKNCKAWTECKYEAEKVAKKHRGHSSSSYTVLDSRKADSSHDSNAMDSRLTCPLWTRYMAKGLSTLFNLAGLILFIIAKSNGIPDAIPAYVICPLMIIMSVWGMIHVRKAIKGLKHPGRGATGLAAIFDLFQCGLALCAGIGSWYLIVRADRSIIDGKDTTDALPYLAHPKTLGGQLATIAVLVLSAVAASQVFLRPFSKPAIVVSDYREVIDILSRRDGVGFKRGIKSDVFKGIIPHSLTAMETFDPRFRANREMSKGIMMTSWLRDINALYIYRGTLDVVHIWRETYYAGRGPGRNRDGFGDSVESLITIPRDETERDTTEIRERVAADRWPKEFQALSIIAEYLANAFYSPLPRFYHIINNLRPSVREARRTLDKHISSYDPDVNHDTVSFAQDSVYHQERRIAEKEGRKFDPKDPRIRDNRYGYLLAGHDTSAGALIWCLRHLLAHPPPLPLTPRAQAT</sequence>
<dbReference type="Gene3D" id="1.10.630.10">
    <property type="entry name" value="Cytochrome P450"/>
    <property type="match status" value="1"/>
</dbReference>
<dbReference type="GO" id="GO:0004497">
    <property type="term" value="F:monooxygenase activity"/>
    <property type="evidence" value="ECO:0007669"/>
    <property type="project" value="InterPro"/>
</dbReference>
<dbReference type="GO" id="GO:0016705">
    <property type="term" value="F:oxidoreductase activity, acting on paired donors, with incorporation or reduction of molecular oxygen"/>
    <property type="evidence" value="ECO:0007669"/>
    <property type="project" value="InterPro"/>
</dbReference>
<feature type="transmembrane region" description="Helical" evidence="1">
    <location>
        <begin position="151"/>
        <end position="172"/>
    </location>
</feature>
<dbReference type="AlphaFoldDB" id="A0AA39WT30"/>
<protein>
    <submittedName>
        <fullName evidence="2">Uncharacterized protein</fullName>
    </submittedName>
</protein>
<evidence type="ECO:0000313" key="3">
    <source>
        <dbReference type="Proteomes" id="UP001175000"/>
    </source>
</evidence>
<feature type="transmembrane region" description="Helical" evidence="1">
    <location>
        <begin position="83"/>
        <end position="105"/>
    </location>
</feature>
<gene>
    <name evidence="2" type="ORF">B0T14DRAFT_567527</name>
</gene>
<name>A0AA39WT30_9PEZI</name>
<feature type="transmembrane region" description="Helical" evidence="1">
    <location>
        <begin position="198"/>
        <end position="220"/>
    </location>
</feature>